<dbReference type="EMBL" id="JBBPHU010000001">
    <property type="protein sequence ID" value="KAK7523855.1"/>
    <property type="molecule type" value="Genomic_DNA"/>
</dbReference>
<evidence type="ECO:0000313" key="2">
    <source>
        <dbReference type="Proteomes" id="UP001363622"/>
    </source>
</evidence>
<organism evidence="1 2">
    <name type="scientific">Phyllosticta citriasiana</name>
    <dbReference type="NCBI Taxonomy" id="595635"/>
    <lineage>
        <taxon>Eukaryota</taxon>
        <taxon>Fungi</taxon>
        <taxon>Dikarya</taxon>
        <taxon>Ascomycota</taxon>
        <taxon>Pezizomycotina</taxon>
        <taxon>Dothideomycetes</taxon>
        <taxon>Dothideomycetes incertae sedis</taxon>
        <taxon>Botryosphaeriales</taxon>
        <taxon>Phyllostictaceae</taxon>
        <taxon>Phyllosticta</taxon>
    </lineage>
</organism>
<evidence type="ECO:0000313" key="1">
    <source>
        <dbReference type="EMBL" id="KAK7523855.1"/>
    </source>
</evidence>
<reference evidence="1 2" key="1">
    <citation type="submission" date="2024-04" db="EMBL/GenBank/DDBJ databases">
        <title>Phyllosticta paracitricarpa is synonymous to the EU quarantine fungus P. citricarpa based on phylogenomic analyses.</title>
        <authorList>
            <consortium name="Lawrence Berkeley National Laboratory"/>
            <person name="Van Ingen-Buijs V.A."/>
            <person name="Van Westerhoven A.C."/>
            <person name="Haridas S."/>
            <person name="Skiadas P."/>
            <person name="Martin F."/>
            <person name="Groenewald J.Z."/>
            <person name="Crous P.W."/>
            <person name="Seidl M.F."/>
        </authorList>
    </citation>
    <scope>NUCLEOTIDE SEQUENCE [LARGE SCALE GENOMIC DNA]</scope>
    <source>
        <strain evidence="1 2">CBS 123371</strain>
    </source>
</reference>
<proteinExistence type="predicted"/>
<gene>
    <name evidence="1" type="ORF">IWZ03DRAFT_410686</name>
</gene>
<protein>
    <submittedName>
        <fullName evidence="1">Uncharacterized protein</fullName>
    </submittedName>
</protein>
<dbReference type="Proteomes" id="UP001363622">
    <property type="component" value="Unassembled WGS sequence"/>
</dbReference>
<name>A0ABR1KYC0_9PEZI</name>
<keyword evidence="2" id="KW-1185">Reference proteome</keyword>
<accession>A0ABR1KYC0</accession>
<sequence length="375" mass="44193">MDQSYLNREHKTHSWPIPRLVDEAIRKDPSLRGLVQVSPYLSPNLSSGIHQVFSHRNFPTLSKDAYCNLALGLRLASRLLGAKHLLPWWIHTAYGTRLYKGKTDKGEDEFYLEKTENYTREHARMTRCAINNLAMHVKWSFDVYLGDEFSYARTTLVKNQEPQPLHGLFKKSQPHYRCQVFLHDQYRIFAEHSYLEAPLEERLRFSFSFAATIVHELTHCFAALRRGFLKPEELFDIKDPDCELGWSWESWAFGGVILASDQKLCPPGHLVWNTWTEEVNKKHSGGYYRQLVPMDWIAGWFREEMWTGGEQLSLPQKDLVFWERSRRRVTLVEDNRKVGSKRPFAALWDTKVEYEEYKQEDFVVQQSKRLCRRSS</sequence>
<comment type="caution">
    <text evidence="1">The sequence shown here is derived from an EMBL/GenBank/DDBJ whole genome shotgun (WGS) entry which is preliminary data.</text>
</comment>